<sequence>MQNVYGAAPDECYVPIPVDHLQAVAEAAASKDLVVWLGYNGTLYLVRDRGGPDIPLGVILHLAAELGWDPAPITVSIVMNFDHTLVVVFPPDPGAVSAVARKYGTGFRASVPDEDGVYETMFPSPFGGVDGYENDPFGQWVQGDPWALHAPEGVLAFAKWVRDELLEPDAILEENQAEE</sequence>
<proteinExistence type="predicted"/>
<evidence type="ECO:0000313" key="1">
    <source>
        <dbReference type="EMBL" id="CAB1129576.1"/>
    </source>
</evidence>
<dbReference type="Proteomes" id="UP000503399">
    <property type="component" value="Chromosome"/>
</dbReference>
<protein>
    <submittedName>
        <fullName evidence="1">Uncharacterized protein</fullName>
    </submittedName>
</protein>
<organism evidence="1 2">
    <name type="scientific">Candidatus Hydrogenisulfobacillus filiaventi</name>
    <dbReference type="NCBI Taxonomy" id="2707344"/>
    <lineage>
        <taxon>Bacteria</taxon>
        <taxon>Bacillati</taxon>
        <taxon>Bacillota</taxon>
        <taxon>Clostridia</taxon>
        <taxon>Eubacteriales</taxon>
        <taxon>Clostridiales Family XVII. Incertae Sedis</taxon>
        <taxon>Candidatus Hydrogenisulfobacillus</taxon>
    </lineage>
</organism>
<accession>A0A6F8ZIH6</accession>
<gene>
    <name evidence="1" type="ORF">R50_2079</name>
</gene>
<evidence type="ECO:0000313" key="2">
    <source>
        <dbReference type="Proteomes" id="UP000503399"/>
    </source>
</evidence>
<dbReference type="EMBL" id="LR778114">
    <property type="protein sequence ID" value="CAB1129576.1"/>
    <property type="molecule type" value="Genomic_DNA"/>
</dbReference>
<dbReference type="AlphaFoldDB" id="A0A6F8ZIH6"/>
<name>A0A6F8ZIH6_9FIRM</name>
<reference evidence="1 2" key="1">
    <citation type="submission" date="2020-02" db="EMBL/GenBank/DDBJ databases">
        <authorList>
            <person name="Hogendoorn C."/>
        </authorList>
    </citation>
    <scope>NUCLEOTIDE SEQUENCE [LARGE SCALE GENOMIC DNA]</scope>
    <source>
        <strain evidence="1">R501</strain>
    </source>
</reference>
<dbReference type="KEGG" id="hfv:R50_2079"/>
<keyword evidence="2" id="KW-1185">Reference proteome</keyword>